<dbReference type="EMBL" id="LXJU01000002">
    <property type="protein sequence ID" value="OGE57218.1"/>
    <property type="molecule type" value="Genomic_DNA"/>
</dbReference>
<evidence type="ECO:0000313" key="6">
    <source>
        <dbReference type="EMBL" id="OGE57218.1"/>
    </source>
</evidence>
<dbReference type="AlphaFoldDB" id="A0A1F5LVN0"/>
<protein>
    <recommendedName>
        <fullName evidence="4">DNA-directed RNA polymerase III subunit</fullName>
    </recommendedName>
</protein>
<feature type="compositionally biased region" description="Acidic residues" evidence="5">
    <location>
        <begin position="181"/>
        <end position="220"/>
    </location>
</feature>
<gene>
    <name evidence="6" type="ORF">PENARI_c002G02466</name>
</gene>
<evidence type="ECO:0000256" key="5">
    <source>
        <dbReference type="SAM" id="MobiDB-lite"/>
    </source>
</evidence>
<keyword evidence="7" id="KW-1185">Reference proteome</keyword>
<dbReference type="Pfam" id="PF11705">
    <property type="entry name" value="RNA_pol_3_Rpc31"/>
    <property type="match status" value="2"/>
</dbReference>
<dbReference type="STRING" id="1835702.A0A1F5LVN0"/>
<comment type="similarity">
    <text evidence="2 4">Belongs to the eukaryotic RPC7 RNA polymerase subunit family.</text>
</comment>
<evidence type="ECO:0000256" key="4">
    <source>
        <dbReference type="PIRNR" id="PIRNR000777"/>
    </source>
</evidence>
<proteinExistence type="inferred from homology"/>
<dbReference type="OrthoDB" id="5377312at2759"/>
<comment type="function">
    <text evidence="4">DNA-dependent RNA polymerase catalyzes the transcription of DNA into RNA using the four ribonucleoside triphosphates as substrates. Specific peripheric component of RNA polymerase III which synthesizes small RNAs, such as 5S rRNA and tRNAs.</text>
</comment>
<evidence type="ECO:0000256" key="1">
    <source>
        <dbReference type="ARBA" id="ARBA00004123"/>
    </source>
</evidence>
<comment type="subunit">
    <text evidence="4">Component of the RNA polymerase III (Pol III) complex.</text>
</comment>
<keyword evidence="3 4" id="KW-0539">Nucleus</keyword>
<feature type="region of interest" description="Disordered" evidence="5">
    <location>
        <begin position="156"/>
        <end position="254"/>
    </location>
</feature>
<name>A0A1F5LVN0_PENAI</name>
<dbReference type="PIRSF" id="PIRSF000777">
    <property type="entry name" value="RNA_polIII_C31"/>
    <property type="match status" value="1"/>
</dbReference>
<feature type="compositionally biased region" description="Acidic residues" evidence="5">
    <location>
        <begin position="228"/>
        <end position="241"/>
    </location>
</feature>
<organism evidence="6 7">
    <name type="scientific">Penicillium arizonense</name>
    <dbReference type="NCBI Taxonomy" id="1835702"/>
    <lineage>
        <taxon>Eukaryota</taxon>
        <taxon>Fungi</taxon>
        <taxon>Dikarya</taxon>
        <taxon>Ascomycota</taxon>
        <taxon>Pezizomycotina</taxon>
        <taxon>Eurotiomycetes</taxon>
        <taxon>Eurotiomycetidae</taxon>
        <taxon>Eurotiales</taxon>
        <taxon>Aspergillaceae</taxon>
        <taxon>Penicillium</taxon>
    </lineage>
</organism>
<comment type="caution">
    <text evidence="6">The sequence shown here is derived from an EMBL/GenBank/DDBJ whole genome shotgun (WGS) entry which is preliminary data.</text>
</comment>
<comment type="subcellular location">
    <subcellularLocation>
        <location evidence="1 4">Nucleus</location>
    </subcellularLocation>
</comment>
<evidence type="ECO:0000256" key="3">
    <source>
        <dbReference type="ARBA" id="ARBA00023242"/>
    </source>
</evidence>
<dbReference type="RefSeq" id="XP_022492645.1">
    <property type="nucleotide sequence ID" value="XM_022627308.1"/>
</dbReference>
<dbReference type="GO" id="GO:0005666">
    <property type="term" value="C:RNA polymerase III complex"/>
    <property type="evidence" value="ECO:0007669"/>
    <property type="project" value="UniProtKB-UniRule"/>
</dbReference>
<evidence type="ECO:0000313" key="7">
    <source>
        <dbReference type="Proteomes" id="UP000177622"/>
    </source>
</evidence>
<dbReference type="GeneID" id="34572042"/>
<accession>A0A1F5LVN0</accession>
<evidence type="ECO:0000256" key="2">
    <source>
        <dbReference type="ARBA" id="ARBA00008352"/>
    </source>
</evidence>
<reference evidence="6 7" key="1">
    <citation type="journal article" date="2016" name="Sci. Rep.">
        <title>Penicillium arizonense, a new, genome sequenced fungal species, reveals a high chemical diversity in secreted metabolites.</title>
        <authorList>
            <person name="Grijseels S."/>
            <person name="Nielsen J.C."/>
            <person name="Randelovic M."/>
            <person name="Nielsen J."/>
            <person name="Nielsen K.F."/>
            <person name="Workman M."/>
            <person name="Frisvad J.C."/>
        </authorList>
    </citation>
    <scope>NUCLEOTIDE SEQUENCE [LARGE SCALE GENOMIC DNA]</scope>
    <source>
        <strain evidence="6 7">CBS 141311</strain>
    </source>
</reference>
<dbReference type="Proteomes" id="UP000177622">
    <property type="component" value="Unassembled WGS sequence"/>
</dbReference>
<dbReference type="GO" id="GO:0006383">
    <property type="term" value="P:transcription by RNA polymerase III"/>
    <property type="evidence" value="ECO:0007669"/>
    <property type="project" value="UniProtKB-UniRule"/>
</dbReference>
<dbReference type="InterPro" id="IPR024661">
    <property type="entry name" value="RNA_pol_III_Rpc31"/>
</dbReference>
<sequence length="254" mass="28489">MPEIEYWPLFDPYSQKYTVPFARKLSTVEQTQVDYYRHLRESYHDGPFYSVLDAASSSAKKGSAARANFDPFHGMPTYSGRYQRKRRTLPKIAGRDYGKAFVDLTGSIIWFELQIANCAFSDPTVLKFFPRDLWKILQPSFRPDAVMDGYQAQAGTGVKRGFEDEEDEAEGGPSKRKATGDDDDEEAEGDVDENVLLDEDEEQDAEEMDDDFSEDDDEMGGDYNAEQYFDDGGDDMGDDGFGDGGGGGGDEDTY</sequence>